<protein>
    <submittedName>
        <fullName evidence="1">Uncharacterized protein</fullName>
    </submittedName>
</protein>
<accession>A0A382G0L5</accession>
<reference evidence="1" key="1">
    <citation type="submission" date="2018-05" db="EMBL/GenBank/DDBJ databases">
        <authorList>
            <person name="Lanie J.A."/>
            <person name="Ng W.-L."/>
            <person name="Kazmierczak K.M."/>
            <person name="Andrzejewski T.M."/>
            <person name="Davidsen T.M."/>
            <person name="Wayne K.J."/>
            <person name="Tettelin H."/>
            <person name="Glass J.I."/>
            <person name="Rusch D."/>
            <person name="Podicherti R."/>
            <person name="Tsui H.-C.T."/>
            <person name="Winkler M.E."/>
        </authorList>
    </citation>
    <scope>NUCLEOTIDE SEQUENCE</scope>
</reference>
<gene>
    <name evidence="1" type="ORF">METZ01_LOCUS221692</name>
</gene>
<dbReference type="EMBL" id="UINC01052930">
    <property type="protein sequence ID" value="SVB68838.1"/>
    <property type="molecule type" value="Genomic_DNA"/>
</dbReference>
<evidence type="ECO:0000313" key="1">
    <source>
        <dbReference type="EMBL" id="SVB68838.1"/>
    </source>
</evidence>
<dbReference type="AlphaFoldDB" id="A0A382G0L5"/>
<organism evidence="1">
    <name type="scientific">marine metagenome</name>
    <dbReference type="NCBI Taxonomy" id="408172"/>
    <lineage>
        <taxon>unclassified sequences</taxon>
        <taxon>metagenomes</taxon>
        <taxon>ecological metagenomes</taxon>
    </lineage>
</organism>
<name>A0A382G0L5_9ZZZZ</name>
<feature type="non-terminal residue" evidence="1">
    <location>
        <position position="1"/>
    </location>
</feature>
<sequence>LTEALTHLTTGGPQAVYWGGLAAGRLRYFDPVKKRAGLPPDVAALVTALGDRSARVTLVNLSVCQPRDVLVGAGCFREHRFRRVTVVEESSQVKKELELDEPYLPIRLHPGTQIGLQLTMDRYCNPPTYAFPWHGDSVPFR</sequence>
<proteinExistence type="predicted"/>